<name>A0A6A5V2N3_9PLEO</name>
<evidence type="ECO:0000313" key="2">
    <source>
        <dbReference type="Proteomes" id="UP000800036"/>
    </source>
</evidence>
<dbReference type="EMBL" id="ML976730">
    <property type="protein sequence ID" value="KAF1967557.1"/>
    <property type="molecule type" value="Genomic_DNA"/>
</dbReference>
<dbReference type="OrthoDB" id="5184961at2759"/>
<evidence type="ECO:0000313" key="1">
    <source>
        <dbReference type="EMBL" id="KAF1967557.1"/>
    </source>
</evidence>
<sequence length="513" mass="58590">MYKHVRQYIDTIYPHCARTGSTEDIGEDRFRMRDGTSWPYTYRTILVLDNNFTGVMYSSVFIVNLPSDADVMPGKWLHSPEMEEAKSQILFMLNMASETSDANVKHATARIFIGGDAVWCKFDHENVKPTISDLASDPTPEFKKENDMIAEAMRQSNIAIDMPVVWDEGPLQFNVQCKPLAEPTRLLVARVFEQKLEKDLVPDEDVDAAVLLVSWGSTKLNEVKPVKLLQSRNPRKTHGNIVGVTAYAAIPMTELWPKFGVYAKSAAMIAAKAAAIELLQTWNWQGKLQRCNLKSYMGADSLRLKYISEHFGSPTPLQSAASLEPFYLHIKEQEEYKLFESEVHMQAAKEWTRRKVEEHPAEFRAMVPQIAIDSAARFLEINYPGYEVSDKGGIPVTIGGKRTWFNDTRLVVAREPNKEKNNMVAAVHVAPLPGDEDMSWNEIMEKNWWGTFEMKACEEVLQNLLVEWYNEGRLAEDCMAMTSLAISGTLYRFVDGERFEDYPEEREAQFKWQ</sequence>
<organism evidence="1 2">
    <name type="scientific">Bimuria novae-zelandiae CBS 107.79</name>
    <dbReference type="NCBI Taxonomy" id="1447943"/>
    <lineage>
        <taxon>Eukaryota</taxon>
        <taxon>Fungi</taxon>
        <taxon>Dikarya</taxon>
        <taxon>Ascomycota</taxon>
        <taxon>Pezizomycotina</taxon>
        <taxon>Dothideomycetes</taxon>
        <taxon>Pleosporomycetidae</taxon>
        <taxon>Pleosporales</taxon>
        <taxon>Massarineae</taxon>
        <taxon>Didymosphaeriaceae</taxon>
        <taxon>Bimuria</taxon>
    </lineage>
</organism>
<reference evidence="1" key="1">
    <citation type="journal article" date="2020" name="Stud. Mycol.">
        <title>101 Dothideomycetes genomes: a test case for predicting lifestyles and emergence of pathogens.</title>
        <authorList>
            <person name="Haridas S."/>
            <person name="Albert R."/>
            <person name="Binder M."/>
            <person name="Bloem J."/>
            <person name="Labutti K."/>
            <person name="Salamov A."/>
            <person name="Andreopoulos B."/>
            <person name="Baker S."/>
            <person name="Barry K."/>
            <person name="Bills G."/>
            <person name="Bluhm B."/>
            <person name="Cannon C."/>
            <person name="Castanera R."/>
            <person name="Culley D."/>
            <person name="Daum C."/>
            <person name="Ezra D."/>
            <person name="Gonzalez J."/>
            <person name="Henrissat B."/>
            <person name="Kuo A."/>
            <person name="Liang C."/>
            <person name="Lipzen A."/>
            <person name="Lutzoni F."/>
            <person name="Magnuson J."/>
            <person name="Mondo S."/>
            <person name="Nolan M."/>
            <person name="Ohm R."/>
            <person name="Pangilinan J."/>
            <person name="Park H.-J."/>
            <person name="Ramirez L."/>
            <person name="Alfaro M."/>
            <person name="Sun H."/>
            <person name="Tritt A."/>
            <person name="Yoshinaga Y."/>
            <person name="Zwiers L.-H."/>
            <person name="Turgeon B."/>
            <person name="Goodwin S."/>
            <person name="Spatafora J."/>
            <person name="Crous P."/>
            <person name="Grigoriev I."/>
        </authorList>
    </citation>
    <scope>NUCLEOTIDE SEQUENCE</scope>
    <source>
        <strain evidence="1">CBS 107.79</strain>
    </source>
</reference>
<accession>A0A6A5V2N3</accession>
<dbReference type="AlphaFoldDB" id="A0A6A5V2N3"/>
<dbReference type="Proteomes" id="UP000800036">
    <property type="component" value="Unassembled WGS sequence"/>
</dbReference>
<protein>
    <submittedName>
        <fullName evidence="1">Uncharacterized protein</fullName>
    </submittedName>
</protein>
<proteinExistence type="predicted"/>
<keyword evidence="2" id="KW-1185">Reference proteome</keyword>
<gene>
    <name evidence="1" type="ORF">BU23DRAFT_602750</name>
</gene>